<dbReference type="SUPFAM" id="SSF51735">
    <property type="entry name" value="NAD(P)-binding Rossmann-fold domains"/>
    <property type="match status" value="1"/>
</dbReference>
<gene>
    <name evidence="2" type="primary">auaH_5</name>
    <name evidence="2" type="ORF">SDC9_112388</name>
</gene>
<dbReference type="InterPro" id="IPR036291">
    <property type="entry name" value="NAD(P)-bd_dom_sf"/>
</dbReference>
<dbReference type="InterPro" id="IPR001509">
    <property type="entry name" value="Epimerase_deHydtase"/>
</dbReference>
<feature type="domain" description="NAD-dependent epimerase/dehydratase" evidence="1">
    <location>
        <begin position="3"/>
        <end position="163"/>
    </location>
</feature>
<dbReference type="EMBL" id="VSSQ01020545">
    <property type="protein sequence ID" value="MPM65491.1"/>
    <property type="molecule type" value="Genomic_DNA"/>
</dbReference>
<dbReference type="AlphaFoldDB" id="A0A645BLS2"/>
<name>A0A645BLS2_9ZZZZ</name>
<keyword evidence="2" id="KW-0560">Oxidoreductase</keyword>
<proteinExistence type="predicted"/>
<dbReference type="GO" id="GO:0005737">
    <property type="term" value="C:cytoplasm"/>
    <property type="evidence" value="ECO:0007669"/>
    <property type="project" value="TreeGrafter"/>
</dbReference>
<dbReference type="InterPro" id="IPR051783">
    <property type="entry name" value="NAD(P)-dependent_oxidoreduct"/>
</dbReference>
<dbReference type="EC" id="1.1.1.394" evidence="2"/>
<protein>
    <submittedName>
        <fullName evidence="2">Aurachin B dehydrogenase</fullName>
        <ecNumber evidence="2">1.1.1.394</ecNumber>
    </submittedName>
</protein>
<organism evidence="2">
    <name type="scientific">bioreactor metagenome</name>
    <dbReference type="NCBI Taxonomy" id="1076179"/>
    <lineage>
        <taxon>unclassified sequences</taxon>
        <taxon>metagenomes</taxon>
        <taxon>ecological metagenomes</taxon>
    </lineage>
</organism>
<dbReference type="PANTHER" id="PTHR48079">
    <property type="entry name" value="PROTEIN YEEZ"/>
    <property type="match status" value="1"/>
</dbReference>
<dbReference type="GO" id="GO:0004029">
    <property type="term" value="F:aldehyde dehydrogenase (NAD+) activity"/>
    <property type="evidence" value="ECO:0007669"/>
    <property type="project" value="TreeGrafter"/>
</dbReference>
<accession>A0A645BLS2</accession>
<reference evidence="2" key="1">
    <citation type="submission" date="2019-08" db="EMBL/GenBank/DDBJ databases">
        <authorList>
            <person name="Kucharzyk K."/>
            <person name="Murdoch R.W."/>
            <person name="Higgins S."/>
            <person name="Loffler F."/>
        </authorList>
    </citation>
    <scope>NUCLEOTIDE SEQUENCE</scope>
</reference>
<dbReference type="Gene3D" id="3.40.50.720">
    <property type="entry name" value="NAD(P)-binding Rossmann-like Domain"/>
    <property type="match status" value="1"/>
</dbReference>
<evidence type="ECO:0000259" key="1">
    <source>
        <dbReference type="Pfam" id="PF01370"/>
    </source>
</evidence>
<dbReference type="Pfam" id="PF01370">
    <property type="entry name" value="Epimerase"/>
    <property type="match status" value="1"/>
</dbReference>
<evidence type="ECO:0000313" key="2">
    <source>
        <dbReference type="EMBL" id="MPM65491.1"/>
    </source>
</evidence>
<sequence>MNVLVTGANGLLGHHVVMELKKRGLGIKIIVRSIKNIHFDLEGIEVIKGNFTNYENLRTAAEGCDAIIHIAAATALDYTQYSDYESININASKQLLEIASELGINTIVYISTANTIGYGTKRRFANENNEIQPPFTSSFYAKSKLVTEKLFQSQTKDKHMVIINPT</sequence>
<comment type="caution">
    <text evidence="2">The sequence shown here is derived from an EMBL/GenBank/DDBJ whole genome shotgun (WGS) entry which is preliminary data.</text>
</comment>
<dbReference type="PANTHER" id="PTHR48079:SF6">
    <property type="entry name" value="NAD(P)-BINDING DOMAIN-CONTAINING PROTEIN-RELATED"/>
    <property type="match status" value="1"/>
</dbReference>